<dbReference type="EMBL" id="CP015583">
    <property type="protein sequence ID" value="APT57775.1"/>
    <property type="molecule type" value="Genomic_DNA"/>
</dbReference>
<organism evidence="1 2">
    <name type="scientific">Roseomonas gilardii</name>
    <dbReference type="NCBI Taxonomy" id="257708"/>
    <lineage>
        <taxon>Bacteria</taxon>
        <taxon>Pseudomonadati</taxon>
        <taxon>Pseudomonadota</taxon>
        <taxon>Alphaproteobacteria</taxon>
        <taxon>Acetobacterales</taxon>
        <taxon>Roseomonadaceae</taxon>
        <taxon>Roseomonas</taxon>
    </lineage>
</organism>
<sequence>MGDSYTDFGHYQTTATSRTISQAYTQGITDLLMGRIRNDPATENWGIAGQNIAQVLARMPTIISEAQARGVKLLVIPVGKNDEGMAGNPTPFADQISGLQQIWDLAAAAGLGVLDMIQPWRITAQGGWSGSFTAADITARKNLIDQVAAWRLAQNGRRPNFRSIDTRPLLADPGMDRESYSWSMADGVHPVWCGTYFMSKAGAAEVYPLLSTPSPIVADDTGNLITNGVLAGTAGGKGANVSGSIADGWQAQLVAGSGATYASGSVVASKASYTSKTGQVLPSQRFDFSNLLYTGGAGSNIWLNRTMTLDNALPAGNYRLLVPYRIVSPGNMRGPFVRITENDGASAFQYNQSAPNSGAGTLREGYEGCICGENIAVRAYSGSGTRSLQVIISTTMDQAAVPLTGSIEFGPVSLRAA</sequence>
<reference evidence="1 2" key="1">
    <citation type="submission" date="2016-05" db="EMBL/GenBank/DDBJ databases">
        <title>Complete Genome and Methylome Analysis of Psychrotrophic Bacterial Isolates from Antarctic Lake Untersee.</title>
        <authorList>
            <person name="Fomenkov A."/>
            <person name="Akimov V.N."/>
            <person name="Vasilyeva L.V."/>
            <person name="Andersen D."/>
            <person name="Vincze T."/>
            <person name="Roberts R.J."/>
        </authorList>
    </citation>
    <scope>NUCLEOTIDE SEQUENCE [LARGE SCALE GENOMIC DNA]</scope>
    <source>
        <strain evidence="1 2">U14-5</strain>
    </source>
</reference>
<proteinExistence type="predicted"/>
<evidence type="ECO:0000313" key="2">
    <source>
        <dbReference type="Proteomes" id="UP000185494"/>
    </source>
</evidence>
<dbReference type="STRING" id="257708.RGI145_12300"/>
<accession>A0A1L7AG70</accession>
<dbReference type="Proteomes" id="UP000185494">
    <property type="component" value="Chromosome 1"/>
</dbReference>
<protein>
    <submittedName>
        <fullName evidence="1">Uncharacterized protein</fullName>
    </submittedName>
</protein>
<dbReference type="KEGG" id="rgi:RGI145_12300"/>
<dbReference type="GO" id="GO:0016788">
    <property type="term" value="F:hydrolase activity, acting on ester bonds"/>
    <property type="evidence" value="ECO:0007669"/>
    <property type="project" value="UniProtKB-ARBA"/>
</dbReference>
<evidence type="ECO:0000313" key="1">
    <source>
        <dbReference type="EMBL" id="APT57775.1"/>
    </source>
</evidence>
<dbReference type="Gene3D" id="3.40.50.1110">
    <property type="entry name" value="SGNH hydrolase"/>
    <property type="match status" value="1"/>
</dbReference>
<dbReference type="AlphaFoldDB" id="A0A1L7AG70"/>
<dbReference type="RefSeq" id="WP_075798593.1">
    <property type="nucleotide sequence ID" value="NZ_CP015583.1"/>
</dbReference>
<gene>
    <name evidence="1" type="ORF">RGI145_12300</name>
</gene>
<name>A0A1L7AG70_9PROT</name>
<dbReference type="InterPro" id="IPR036514">
    <property type="entry name" value="SGNH_hydro_sf"/>
</dbReference>
<dbReference type="SUPFAM" id="SSF52266">
    <property type="entry name" value="SGNH hydrolase"/>
    <property type="match status" value="1"/>
</dbReference>